<organism evidence="9 10">
    <name type="scientific">Viridothelium virens</name>
    <name type="common">Speckled blister lichen</name>
    <name type="synonym">Trypethelium virens</name>
    <dbReference type="NCBI Taxonomy" id="1048519"/>
    <lineage>
        <taxon>Eukaryota</taxon>
        <taxon>Fungi</taxon>
        <taxon>Dikarya</taxon>
        <taxon>Ascomycota</taxon>
        <taxon>Pezizomycotina</taxon>
        <taxon>Dothideomycetes</taxon>
        <taxon>Dothideomycetes incertae sedis</taxon>
        <taxon>Trypetheliales</taxon>
        <taxon>Trypetheliaceae</taxon>
        <taxon>Viridothelium</taxon>
    </lineage>
</organism>
<dbReference type="GO" id="GO:0022904">
    <property type="term" value="P:respiratory electron transport chain"/>
    <property type="evidence" value="ECO:0007669"/>
    <property type="project" value="InterPro"/>
</dbReference>
<evidence type="ECO:0000256" key="1">
    <source>
        <dbReference type="ARBA" id="ARBA00004443"/>
    </source>
</evidence>
<dbReference type="Pfam" id="PF04716">
    <property type="entry name" value="ETC_C1_NDUFA5"/>
    <property type="match status" value="1"/>
</dbReference>
<keyword evidence="3" id="KW-0813">Transport</keyword>
<keyword evidence="4" id="KW-0679">Respiratory chain</keyword>
<dbReference type="PANTHER" id="PTHR12653:SF0">
    <property type="entry name" value="NADH DEHYDROGENASE [UBIQUINONE] 1 ALPHA SUBCOMPLEX SUBUNIT 5"/>
    <property type="match status" value="1"/>
</dbReference>
<reference evidence="9" key="1">
    <citation type="journal article" date="2020" name="Stud. Mycol.">
        <title>101 Dothideomycetes genomes: a test case for predicting lifestyles and emergence of pathogens.</title>
        <authorList>
            <person name="Haridas S."/>
            <person name="Albert R."/>
            <person name="Binder M."/>
            <person name="Bloem J."/>
            <person name="Labutti K."/>
            <person name="Salamov A."/>
            <person name="Andreopoulos B."/>
            <person name="Baker S."/>
            <person name="Barry K."/>
            <person name="Bills G."/>
            <person name="Bluhm B."/>
            <person name="Cannon C."/>
            <person name="Castanera R."/>
            <person name="Culley D."/>
            <person name="Daum C."/>
            <person name="Ezra D."/>
            <person name="Gonzalez J."/>
            <person name="Henrissat B."/>
            <person name="Kuo A."/>
            <person name="Liang C."/>
            <person name="Lipzen A."/>
            <person name="Lutzoni F."/>
            <person name="Magnuson J."/>
            <person name="Mondo S."/>
            <person name="Nolan M."/>
            <person name="Ohm R."/>
            <person name="Pangilinan J."/>
            <person name="Park H.-J."/>
            <person name="Ramirez L."/>
            <person name="Alfaro M."/>
            <person name="Sun H."/>
            <person name="Tritt A."/>
            <person name="Yoshinaga Y."/>
            <person name="Zwiers L.-H."/>
            <person name="Turgeon B."/>
            <person name="Goodwin S."/>
            <person name="Spatafora J."/>
            <person name="Crous P."/>
            <person name="Grigoriev I."/>
        </authorList>
    </citation>
    <scope>NUCLEOTIDE SEQUENCE</scope>
    <source>
        <strain evidence="9">Tuck. ex Michener</strain>
    </source>
</reference>
<comment type="similarity">
    <text evidence="2">Belongs to the complex I NDUFA5 subunit family.</text>
</comment>
<keyword evidence="10" id="KW-1185">Reference proteome</keyword>
<keyword evidence="7" id="KW-0496">Mitochondrion</keyword>
<evidence type="ECO:0000256" key="6">
    <source>
        <dbReference type="ARBA" id="ARBA00022982"/>
    </source>
</evidence>
<keyword evidence="8" id="KW-0472">Membrane</keyword>
<evidence type="ECO:0000256" key="7">
    <source>
        <dbReference type="ARBA" id="ARBA00023128"/>
    </source>
</evidence>
<gene>
    <name evidence="9" type="ORF">EV356DRAFT_500131</name>
</gene>
<evidence type="ECO:0000256" key="5">
    <source>
        <dbReference type="ARBA" id="ARBA00022792"/>
    </source>
</evidence>
<evidence type="ECO:0000256" key="8">
    <source>
        <dbReference type="ARBA" id="ARBA00023136"/>
    </source>
</evidence>
<proteinExistence type="inferred from homology"/>
<accession>A0A6A6HCN5</accession>
<comment type="subcellular location">
    <subcellularLocation>
        <location evidence="1">Mitochondrion inner membrane</location>
        <topology evidence="1">Peripheral membrane protein</topology>
        <orientation evidence="1">Matrix side</orientation>
    </subcellularLocation>
</comment>
<dbReference type="PANTHER" id="PTHR12653">
    <property type="entry name" value="NADH-UBIQUINONE OXIDOREDUCTASE 13 KD-B SUBUNIT"/>
    <property type="match status" value="1"/>
</dbReference>
<evidence type="ECO:0000313" key="10">
    <source>
        <dbReference type="Proteomes" id="UP000800092"/>
    </source>
</evidence>
<dbReference type="EMBL" id="ML991790">
    <property type="protein sequence ID" value="KAF2235609.1"/>
    <property type="molecule type" value="Genomic_DNA"/>
</dbReference>
<sequence>MRPAVRLLAAVKPQFLETGTPTGLTGLFTHPTPRGTLSYLYNSTLDKLQRIPESSVYRQSTEALVKHRLSIVDSMEPEGYEAWQERVKKQLEENKDLTGPHGIAMLHSHGGNQFITSRHKGEVDERIEEWDGAEDKEPELEGTRSKEERAIQFQKLAEEAQKPATGHMEIEPEPQLTKAQIEEMEAKIGAGLIEEVIQVAEGEHMLVNRMIEAQVWDELEEKPRPGQWEYFERNAHTSTQGR</sequence>
<keyword evidence="5" id="KW-0999">Mitochondrion inner membrane</keyword>
<dbReference type="AlphaFoldDB" id="A0A6A6HCN5"/>
<evidence type="ECO:0000313" key="9">
    <source>
        <dbReference type="EMBL" id="KAF2235609.1"/>
    </source>
</evidence>
<evidence type="ECO:0000256" key="2">
    <source>
        <dbReference type="ARBA" id="ARBA00010261"/>
    </source>
</evidence>
<dbReference type="InterPro" id="IPR006806">
    <property type="entry name" value="NDUFA5"/>
</dbReference>
<name>A0A6A6HCN5_VIRVR</name>
<protein>
    <submittedName>
        <fullName evidence="9">NADH-ubiquinone oxidoreductase 299 kDa subunit</fullName>
    </submittedName>
</protein>
<keyword evidence="9" id="KW-0830">Ubiquinone</keyword>
<dbReference type="OrthoDB" id="286811at2759"/>
<dbReference type="Proteomes" id="UP000800092">
    <property type="component" value="Unassembled WGS sequence"/>
</dbReference>
<keyword evidence="6" id="KW-0249">Electron transport</keyword>
<evidence type="ECO:0000256" key="4">
    <source>
        <dbReference type="ARBA" id="ARBA00022660"/>
    </source>
</evidence>
<evidence type="ECO:0000256" key="3">
    <source>
        <dbReference type="ARBA" id="ARBA00022448"/>
    </source>
</evidence>
<dbReference type="GO" id="GO:0005743">
    <property type="term" value="C:mitochondrial inner membrane"/>
    <property type="evidence" value="ECO:0007669"/>
    <property type="project" value="UniProtKB-SubCell"/>
</dbReference>